<dbReference type="PRINTS" id="PR00778">
    <property type="entry name" value="HTHARSR"/>
</dbReference>
<evidence type="ECO:0000259" key="4">
    <source>
        <dbReference type="PROSITE" id="PS50987"/>
    </source>
</evidence>
<name>A0A1Z3HJ28_9CYAN</name>
<keyword evidence="2" id="KW-0238">DNA-binding</keyword>
<dbReference type="GO" id="GO:0003677">
    <property type="term" value="F:DNA binding"/>
    <property type="evidence" value="ECO:0007669"/>
    <property type="project" value="UniProtKB-KW"/>
</dbReference>
<dbReference type="SUPFAM" id="SSF46785">
    <property type="entry name" value="Winged helix' DNA-binding domain"/>
    <property type="match status" value="1"/>
</dbReference>
<dbReference type="InterPro" id="IPR018656">
    <property type="entry name" value="DUF2087"/>
</dbReference>
<evidence type="ECO:0000256" key="1">
    <source>
        <dbReference type="ARBA" id="ARBA00023015"/>
    </source>
</evidence>
<dbReference type="SMART" id="SM00418">
    <property type="entry name" value="HTH_ARSR"/>
    <property type="match status" value="1"/>
</dbReference>
<dbReference type="GO" id="GO:0003700">
    <property type="term" value="F:DNA-binding transcription factor activity"/>
    <property type="evidence" value="ECO:0007669"/>
    <property type="project" value="InterPro"/>
</dbReference>
<dbReference type="InterPro" id="IPR011991">
    <property type="entry name" value="ArsR-like_HTH"/>
</dbReference>
<dbReference type="OrthoDB" id="529288at2"/>
<dbReference type="EMBL" id="CP021983">
    <property type="protein sequence ID" value="ASC70266.1"/>
    <property type="molecule type" value="Genomic_DNA"/>
</dbReference>
<dbReference type="NCBIfam" id="NF033788">
    <property type="entry name" value="HTH_metalloreg"/>
    <property type="match status" value="1"/>
</dbReference>
<accession>A0A1Z3HJ28</accession>
<evidence type="ECO:0000256" key="2">
    <source>
        <dbReference type="ARBA" id="ARBA00023125"/>
    </source>
</evidence>
<dbReference type="Pfam" id="PF01022">
    <property type="entry name" value="HTH_5"/>
    <property type="match status" value="1"/>
</dbReference>
<dbReference type="InterPro" id="IPR036388">
    <property type="entry name" value="WH-like_DNA-bd_sf"/>
</dbReference>
<dbReference type="RefSeq" id="WP_088429317.1">
    <property type="nucleotide sequence ID" value="NZ_CP021983.2"/>
</dbReference>
<keyword evidence="1" id="KW-0805">Transcription regulation</keyword>
<dbReference type="Proteomes" id="UP000191901">
    <property type="component" value="Chromosome"/>
</dbReference>
<evidence type="ECO:0000256" key="3">
    <source>
        <dbReference type="ARBA" id="ARBA00023163"/>
    </source>
</evidence>
<dbReference type="KEGG" id="hhg:XM38_012030"/>
<feature type="domain" description="HTH arsR-type" evidence="4">
    <location>
        <begin position="1"/>
        <end position="97"/>
    </location>
</feature>
<organism evidence="5 6">
    <name type="scientific">Halomicronema hongdechloris C2206</name>
    <dbReference type="NCBI Taxonomy" id="1641165"/>
    <lineage>
        <taxon>Bacteria</taxon>
        <taxon>Bacillati</taxon>
        <taxon>Cyanobacteriota</taxon>
        <taxon>Cyanophyceae</taxon>
        <taxon>Nodosilineales</taxon>
        <taxon>Nodosilineaceae</taxon>
        <taxon>Halomicronema</taxon>
    </lineage>
</organism>
<proteinExistence type="predicted"/>
<reference evidence="5 6" key="1">
    <citation type="journal article" date="2016" name="Biochim. Biophys. Acta">
        <title>Characterization of red-shifted phycobilisomes isolated from the chlorophyll f-containing cyanobacterium Halomicronema hongdechloris.</title>
        <authorList>
            <person name="Li Y."/>
            <person name="Lin Y."/>
            <person name="Garvey C.J."/>
            <person name="Birch D."/>
            <person name="Corkery R.W."/>
            <person name="Loughlin P.C."/>
            <person name="Scheer H."/>
            <person name="Willows R.D."/>
            <person name="Chen M."/>
        </authorList>
    </citation>
    <scope>NUCLEOTIDE SEQUENCE [LARGE SCALE GENOMIC DNA]</scope>
    <source>
        <strain evidence="5 6">C2206</strain>
    </source>
</reference>
<protein>
    <submittedName>
        <fullName evidence="5">ArsR family transcriptional regulator</fullName>
    </submittedName>
</protein>
<dbReference type="PANTHER" id="PTHR33154">
    <property type="entry name" value="TRANSCRIPTIONAL REGULATOR, ARSR FAMILY"/>
    <property type="match status" value="1"/>
</dbReference>
<dbReference type="CDD" id="cd00090">
    <property type="entry name" value="HTH_ARSR"/>
    <property type="match status" value="1"/>
</dbReference>
<evidence type="ECO:0000313" key="5">
    <source>
        <dbReference type="EMBL" id="ASC70266.1"/>
    </source>
</evidence>
<dbReference type="InterPro" id="IPR036390">
    <property type="entry name" value="WH_DNA-bd_sf"/>
</dbReference>
<dbReference type="AlphaFoldDB" id="A0A1Z3HJ28"/>
<dbReference type="PROSITE" id="PS50987">
    <property type="entry name" value="HTH_ARSR_2"/>
    <property type="match status" value="1"/>
</dbReference>
<dbReference type="InterPro" id="IPR051081">
    <property type="entry name" value="HTH_MetalResp_TranReg"/>
</dbReference>
<keyword evidence="3" id="KW-0804">Transcription</keyword>
<dbReference type="PANTHER" id="PTHR33154:SF33">
    <property type="entry name" value="TRANSCRIPTIONAL REPRESSOR SDPR"/>
    <property type="match status" value="1"/>
</dbReference>
<dbReference type="Gene3D" id="1.10.10.10">
    <property type="entry name" value="Winged helix-like DNA-binding domain superfamily/Winged helix DNA-binding domain"/>
    <property type="match status" value="1"/>
</dbReference>
<gene>
    <name evidence="5" type="ORF">XM38_012030</name>
</gene>
<dbReference type="InterPro" id="IPR001845">
    <property type="entry name" value="HTH_ArsR_DNA-bd_dom"/>
</dbReference>
<dbReference type="Pfam" id="PF09860">
    <property type="entry name" value="DUF2087"/>
    <property type="match status" value="1"/>
</dbReference>
<keyword evidence="6" id="KW-1185">Reference proteome</keyword>
<evidence type="ECO:0000313" key="6">
    <source>
        <dbReference type="Proteomes" id="UP000191901"/>
    </source>
</evidence>
<sequence length="198" mass="23170">MSQADFQTLLAFFKALSNESRLKLVGLLAQSDRSVEELAALLHLKEPTVSHHLAKLKALDLVEMRSQGNTHLYRLNQEALHSLSKAVLISNHAELVADLDGDAWEEKVLRNYVEAGRLREIPASRKKRWVILKWLVQQFECDRTYSEVELNQHLKQFHPDVATLRREFIGYQMMQRQQGNYWRLPEAQWRREPNQQVS</sequence>